<keyword evidence="1" id="KW-0479">Metal-binding</keyword>
<keyword evidence="3" id="KW-1185">Reference proteome</keyword>
<evidence type="ECO:0000313" key="2">
    <source>
        <dbReference type="EMBL" id="GGB86600.1"/>
    </source>
</evidence>
<evidence type="ECO:0000313" key="3">
    <source>
        <dbReference type="Proteomes" id="UP000629025"/>
    </source>
</evidence>
<dbReference type="PROSITE" id="PS52034">
    <property type="entry name" value="PEPTIDASE_M32"/>
    <property type="match status" value="1"/>
</dbReference>
<dbReference type="EC" id="3.4.17.19" evidence="1"/>
<dbReference type="Pfam" id="PF02074">
    <property type="entry name" value="Peptidase_M32"/>
    <property type="match status" value="1"/>
</dbReference>
<evidence type="ECO:0000256" key="1">
    <source>
        <dbReference type="PIRNR" id="PIRNR006615"/>
    </source>
</evidence>
<comment type="catalytic activity">
    <reaction evidence="1">
        <text>Release of a C-terminal amino acid with broad specificity, except for -Pro.</text>
        <dbReference type="EC" id="3.4.17.19"/>
    </reaction>
</comment>
<dbReference type="RefSeq" id="WP_188746083.1">
    <property type="nucleotide sequence ID" value="NZ_BMIJ01000002.1"/>
</dbReference>
<organism evidence="2 3">
    <name type="scientific">Marinobacterium zhoushanense</name>
    <dbReference type="NCBI Taxonomy" id="1679163"/>
    <lineage>
        <taxon>Bacteria</taxon>
        <taxon>Pseudomonadati</taxon>
        <taxon>Pseudomonadota</taxon>
        <taxon>Gammaproteobacteria</taxon>
        <taxon>Oceanospirillales</taxon>
        <taxon>Oceanospirillaceae</taxon>
        <taxon>Marinobacterium</taxon>
    </lineage>
</organism>
<dbReference type="EMBL" id="BMIJ01000002">
    <property type="protein sequence ID" value="GGB86600.1"/>
    <property type="molecule type" value="Genomic_DNA"/>
</dbReference>
<dbReference type="GO" id="GO:0004180">
    <property type="term" value="F:carboxypeptidase activity"/>
    <property type="evidence" value="ECO:0007669"/>
    <property type="project" value="UniProtKB-KW"/>
</dbReference>
<comment type="caution">
    <text evidence="2">The sequence shown here is derived from an EMBL/GenBank/DDBJ whole genome shotgun (WGS) entry which is preliminary data.</text>
</comment>
<accession>A0ABQ1K4X3</accession>
<reference evidence="3" key="1">
    <citation type="journal article" date="2019" name="Int. J. Syst. Evol. Microbiol.">
        <title>The Global Catalogue of Microorganisms (GCM) 10K type strain sequencing project: providing services to taxonomists for standard genome sequencing and annotation.</title>
        <authorList>
            <consortium name="The Broad Institute Genomics Platform"/>
            <consortium name="The Broad Institute Genome Sequencing Center for Infectious Disease"/>
            <person name="Wu L."/>
            <person name="Ma J."/>
        </authorList>
    </citation>
    <scope>NUCLEOTIDE SEQUENCE [LARGE SCALE GENOMIC DNA]</scope>
    <source>
        <strain evidence="3">CGMCC 1.15341</strain>
    </source>
</reference>
<proteinExistence type="inferred from homology"/>
<keyword evidence="1" id="KW-0378">Hydrolase</keyword>
<keyword evidence="1" id="KW-0482">Metalloprotease</keyword>
<comment type="function">
    <text evidence="1">Broad specificity carboxypetidase that releases amino acids sequentially from the C-terminus, including neutral, aromatic, polar and basic residues.</text>
</comment>
<sequence length="497" mass="56053">MSAYQLLVNQFARLDKLAHASTFLGWDQQVMMPPGGAEARAQALAELHQIRHELLTAEQLGDWFENALQEGETADQQANLREMHRIWQQATCLPADLVQAQSLAASRCEHAWRAQRGENDWQGFLGNFKELVRLSREEAQARQAAEADRFATPYDALLDLYSSGDSSASIGLVFDGLKAQLPALIDEVIERQRRAPHIDLSGHYDIGVQEQLSRRVMEALGFDFGRGRLDISSHPFSTGVRGDHRITTRYKEHDFIEALMGTVHETGHASYEAGLPEAWSGQPVGDARSMSIHESQSLLFEKQLLLSKPFVKFLTPLIHQHFPSLKDVDSDQFWQAMARVNRGFIRVEADEVTYPMHIVLRYEIESALINGEMEAEDIPDAWAEKMKAYLGLNTNGNYKDGCLQDIHWPSGAFGYFPSYTLGALNAAQLFAALRRDIPALDGLLREGNVTPLRQWLGEKIWSKGSFLSSQELISQATGEPTNPEHFIRHIRSRYLEQ</sequence>
<name>A0ABQ1K4X3_9GAMM</name>
<dbReference type="Gene3D" id="1.10.1370.30">
    <property type="match status" value="1"/>
</dbReference>
<dbReference type="InterPro" id="IPR001333">
    <property type="entry name" value="Peptidase_M32_Taq"/>
</dbReference>
<dbReference type="PIRSF" id="PIRSF006615">
    <property type="entry name" value="Zn_crbxpep_Taq"/>
    <property type="match status" value="1"/>
</dbReference>
<gene>
    <name evidence="2" type="ORF">GCM10011352_10620</name>
</gene>
<dbReference type="SUPFAM" id="SSF55486">
    <property type="entry name" value="Metalloproteases ('zincins'), catalytic domain"/>
    <property type="match status" value="1"/>
</dbReference>
<protein>
    <recommendedName>
        <fullName evidence="1">Metal-dependent carboxypeptidase</fullName>
        <ecNumber evidence="1">3.4.17.19</ecNumber>
    </recommendedName>
</protein>
<keyword evidence="1" id="KW-0645">Protease</keyword>
<dbReference type="CDD" id="cd06460">
    <property type="entry name" value="M32_Taq"/>
    <property type="match status" value="1"/>
</dbReference>
<dbReference type="Proteomes" id="UP000629025">
    <property type="component" value="Unassembled WGS sequence"/>
</dbReference>
<dbReference type="PRINTS" id="PR00998">
    <property type="entry name" value="CRBOXYPTASET"/>
</dbReference>
<dbReference type="PANTHER" id="PTHR34217">
    <property type="entry name" value="METAL-DEPENDENT CARBOXYPEPTIDASE"/>
    <property type="match status" value="1"/>
</dbReference>
<comment type="similarity">
    <text evidence="1">Belongs to the peptidase M32 family.</text>
</comment>
<dbReference type="PANTHER" id="PTHR34217:SF1">
    <property type="entry name" value="CARBOXYPEPTIDASE 1"/>
    <property type="match status" value="1"/>
</dbReference>
<keyword evidence="1 2" id="KW-0121">Carboxypeptidase</keyword>